<dbReference type="SMART" id="SM00388">
    <property type="entry name" value="HisKA"/>
    <property type="match status" value="1"/>
</dbReference>
<dbReference type="PRINTS" id="PR00344">
    <property type="entry name" value="BCTRLSENSOR"/>
</dbReference>
<evidence type="ECO:0000313" key="17">
    <source>
        <dbReference type="EMBL" id="MDL5378428.1"/>
    </source>
</evidence>
<comment type="catalytic activity">
    <reaction evidence="1">
        <text>ATP + protein L-histidine = ADP + protein N-phospho-L-histidine.</text>
        <dbReference type="EC" id="2.7.13.3"/>
    </reaction>
</comment>
<feature type="transmembrane region" description="Helical" evidence="14">
    <location>
        <begin position="12"/>
        <end position="32"/>
    </location>
</feature>
<dbReference type="InterPro" id="IPR036890">
    <property type="entry name" value="HATPase_C_sf"/>
</dbReference>
<dbReference type="CDD" id="cd00082">
    <property type="entry name" value="HisKA"/>
    <property type="match status" value="1"/>
</dbReference>
<dbReference type="InterPro" id="IPR003660">
    <property type="entry name" value="HAMP_dom"/>
</dbReference>
<dbReference type="EC" id="2.7.13.3" evidence="3"/>
<dbReference type="PANTHER" id="PTHR45528:SF1">
    <property type="entry name" value="SENSOR HISTIDINE KINASE CPXA"/>
    <property type="match status" value="1"/>
</dbReference>
<keyword evidence="9 17" id="KW-0418">Kinase</keyword>
<dbReference type="InterPro" id="IPR003661">
    <property type="entry name" value="HisK_dim/P_dom"/>
</dbReference>
<dbReference type="Gene3D" id="1.10.287.130">
    <property type="match status" value="1"/>
</dbReference>
<comment type="subcellular location">
    <subcellularLocation>
        <location evidence="2">Cell membrane</location>
        <topology evidence="2">Multi-pass membrane protein</topology>
    </subcellularLocation>
</comment>
<dbReference type="CDD" id="cd00075">
    <property type="entry name" value="HATPase"/>
    <property type="match status" value="1"/>
</dbReference>
<dbReference type="PROSITE" id="PS50885">
    <property type="entry name" value="HAMP"/>
    <property type="match status" value="1"/>
</dbReference>
<keyword evidence="4" id="KW-1003">Cell membrane</keyword>
<keyword evidence="11 14" id="KW-1133">Transmembrane helix</keyword>
<sequence length="467" mass="52492">MLNRLALKIGLLFFVFIIIIELVLFLTLYVTFVNERVDEVMTNLLARGNTHSEVLEDSFEPATLNHVALMESASDFIVIITDADGNELTHSDLIEPEMREVLEHTDFDEVLQGGKVVEERWDKKEFIATDSPITIEGEHRGHVFMFAETNHIKGMVSHLRNQFLIVGLIAVGLTVITIFLLSRLITLPLIRMKEATEQLSEGHHEVSLNIGRNDELGELANAITALSSDLEHLKNERNEFLASISHELRTPLTYIKGYADIASRPDASEEEKKEYIGIIREETAHLTELIRQLFELAQMDHNQFAIQKEEFSLEMLFASVVALVRPAFDEKQISLAVHCEHEIVAFIDPERFQQVLLNVLDNARKHSPEGTQVVLQGVQDKGTITISIRDEGEGIPEKDLPFVFERLYRVDKSRSRQYGGSGLGLAIAKEIVESHGGLMTLQSEYGQGTTVLIELKRGDSLAESAVG</sequence>
<organism evidence="17 18">
    <name type="scientific">Exiguobacterium mexicanum</name>
    <dbReference type="NCBI Taxonomy" id="340146"/>
    <lineage>
        <taxon>Bacteria</taxon>
        <taxon>Bacillati</taxon>
        <taxon>Bacillota</taxon>
        <taxon>Bacilli</taxon>
        <taxon>Bacillales</taxon>
        <taxon>Bacillales Family XII. Incertae Sedis</taxon>
        <taxon>Exiguobacterium</taxon>
    </lineage>
</organism>
<feature type="domain" description="HAMP" evidence="16">
    <location>
        <begin position="183"/>
        <end position="235"/>
    </location>
</feature>
<feature type="domain" description="Histidine kinase" evidence="15">
    <location>
        <begin position="243"/>
        <end position="459"/>
    </location>
</feature>
<dbReference type="InterPro" id="IPR003594">
    <property type="entry name" value="HATPase_dom"/>
</dbReference>
<dbReference type="EMBL" id="JASWER010000034">
    <property type="protein sequence ID" value="MDL5378428.1"/>
    <property type="molecule type" value="Genomic_DNA"/>
</dbReference>
<evidence type="ECO:0000256" key="8">
    <source>
        <dbReference type="ARBA" id="ARBA00022741"/>
    </source>
</evidence>
<reference evidence="17 18" key="1">
    <citation type="submission" date="2023-06" db="EMBL/GenBank/DDBJ databases">
        <title>Influencing factors and mechanism of Cr(VI) reduction by facultative anaerobic Exiguobacterium sp. PY14.</title>
        <authorList>
            <person name="Zou L."/>
        </authorList>
    </citation>
    <scope>NUCLEOTIDE SEQUENCE [LARGE SCALE GENOMIC DNA]</scope>
    <source>
        <strain evidence="17 18">PY14</strain>
    </source>
</reference>
<dbReference type="InterPro" id="IPR004358">
    <property type="entry name" value="Sig_transdc_His_kin-like_C"/>
</dbReference>
<keyword evidence="12" id="KW-0902">Two-component regulatory system</keyword>
<dbReference type="PROSITE" id="PS50109">
    <property type="entry name" value="HIS_KIN"/>
    <property type="match status" value="1"/>
</dbReference>
<keyword evidence="6" id="KW-0808">Transferase</keyword>
<evidence type="ECO:0000256" key="14">
    <source>
        <dbReference type="SAM" id="Phobius"/>
    </source>
</evidence>
<evidence type="ECO:0000256" key="6">
    <source>
        <dbReference type="ARBA" id="ARBA00022679"/>
    </source>
</evidence>
<dbReference type="SUPFAM" id="SSF47384">
    <property type="entry name" value="Homodimeric domain of signal transducing histidine kinase"/>
    <property type="match status" value="1"/>
</dbReference>
<dbReference type="Gene3D" id="3.30.565.10">
    <property type="entry name" value="Histidine kinase-like ATPase, C-terminal domain"/>
    <property type="match status" value="1"/>
</dbReference>
<evidence type="ECO:0000256" key="13">
    <source>
        <dbReference type="ARBA" id="ARBA00023136"/>
    </source>
</evidence>
<dbReference type="SMART" id="SM00387">
    <property type="entry name" value="HATPase_c"/>
    <property type="match status" value="1"/>
</dbReference>
<dbReference type="Pfam" id="PF02518">
    <property type="entry name" value="HATPase_c"/>
    <property type="match status" value="1"/>
</dbReference>
<dbReference type="RefSeq" id="WP_214720038.1">
    <property type="nucleotide sequence ID" value="NZ_CP183077.1"/>
</dbReference>
<dbReference type="SMART" id="SM00304">
    <property type="entry name" value="HAMP"/>
    <property type="match status" value="1"/>
</dbReference>
<keyword evidence="5" id="KW-0597">Phosphoprotein</keyword>
<dbReference type="CDD" id="cd06225">
    <property type="entry name" value="HAMP"/>
    <property type="match status" value="1"/>
</dbReference>
<keyword evidence="13 14" id="KW-0472">Membrane</keyword>
<dbReference type="GO" id="GO:0016301">
    <property type="term" value="F:kinase activity"/>
    <property type="evidence" value="ECO:0007669"/>
    <property type="project" value="UniProtKB-KW"/>
</dbReference>
<keyword evidence="7 14" id="KW-0812">Transmembrane</keyword>
<dbReference type="Pfam" id="PF00672">
    <property type="entry name" value="HAMP"/>
    <property type="match status" value="1"/>
</dbReference>
<evidence type="ECO:0000256" key="10">
    <source>
        <dbReference type="ARBA" id="ARBA00022840"/>
    </source>
</evidence>
<dbReference type="Gene3D" id="6.10.340.10">
    <property type="match status" value="1"/>
</dbReference>
<feature type="transmembrane region" description="Helical" evidence="14">
    <location>
        <begin position="163"/>
        <end position="185"/>
    </location>
</feature>
<dbReference type="Proteomes" id="UP001230807">
    <property type="component" value="Unassembled WGS sequence"/>
</dbReference>
<evidence type="ECO:0000256" key="9">
    <source>
        <dbReference type="ARBA" id="ARBA00022777"/>
    </source>
</evidence>
<evidence type="ECO:0000256" key="7">
    <source>
        <dbReference type="ARBA" id="ARBA00022692"/>
    </source>
</evidence>
<dbReference type="SUPFAM" id="SSF55874">
    <property type="entry name" value="ATPase domain of HSP90 chaperone/DNA topoisomerase II/histidine kinase"/>
    <property type="match status" value="1"/>
</dbReference>
<gene>
    <name evidence="17" type="ORF">QR695_15680</name>
</gene>
<dbReference type="PANTHER" id="PTHR45528">
    <property type="entry name" value="SENSOR HISTIDINE KINASE CPXA"/>
    <property type="match status" value="1"/>
</dbReference>
<keyword evidence="10" id="KW-0067">ATP-binding</keyword>
<protein>
    <recommendedName>
        <fullName evidence="3">histidine kinase</fullName>
        <ecNumber evidence="3">2.7.13.3</ecNumber>
    </recommendedName>
</protein>
<name>A0ABT7MT95_9BACL</name>
<dbReference type="InterPro" id="IPR050398">
    <property type="entry name" value="HssS/ArlS-like"/>
</dbReference>
<evidence type="ECO:0000256" key="12">
    <source>
        <dbReference type="ARBA" id="ARBA00023012"/>
    </source>
</evidence>
<evidence type="ECO:0000256" key="2">
    <source>
        <dbReference type="ARBA" id="ARBA00004651"/>
    </source>
</evidence>
<dbReference type="SUPFAM" id="SSF158472">
    <property type="entry name" value="HAMP domain-like"/>
    <property type="match status" value="1"/>
</dbReference>
<comment type="caution">
    <text evidence="17">The sequence shown here is derived from an EMBL/GenBank/DDBJ whole genome shotgun (WGS) entry which is preliminary data.</text>
</comment>
<evidence type="ECO:0000256" key="11">
    <source>
        <dbReference type="ARBA" id="ARBA00022989"/>
    </source>
</evidence>
<evidence type="ECO:0000259" key="15">
    <source>
        <dbReference type="PROSITE" id="PS50109"/>
    </source>
</evidence>
<proteinExistence type="predicted"/>
<keyword evidence="8" id="KW-0547">Nucleotide-binding</keyword>
<evidence type="ECO:0000256" key="4">
    <source>
        <dbReference type="ARBA" id="ARBA00022475"/>
    </source>
</evidence>
<dbReference type="InterPro" id="IPR005467">
    <property type="entry name" value="His_kinase_dom"/>
</dbReference>
<accession>A0ABT7MT95</accession>
<keyword evidence="18" id="KW-1185">Reference proteome</keyword>
<evidence type="ECO:0000256" key="1">
    <source>
        <dbReference type="ARBA" id="ARBA00000085"/>
    </source>
</evidence>
<dbReference type="Pfam" id="PF00512">
    <property type="entry name" value="HisKA"/>
    <property type="match status" value="1"/>
</dbReference>
<dbReference type="InterPro" id="IPR036097">
    <property type="entry name" value="HisK_dim/P_sf"/>
</dbReference>
<evidence type="ECO:0000256" key="3">
    <source>
        <dbReference type="ARBA" id="ARBA00012438"/>
    </source>
</evidence>
<evidence type="ECO:0000313" key="18">
    <source>
        <dbReference type="Proteomes" id="UP001230807"/>
    </source>
</evidence>
<evidence type="ECO:0000256" key="5">
    <source>
        <dbReference type="ARBA" id="ARBA00022553"/>
    </source>
</evidence>
<evidence type="ECO:0000259" key="16">
    <source>
        <dbReference type="PROSITE" id="PS50885"/>
    </source>
</evidence>